<organism evidence="2 3">
    <name type="scientific">Pseudogracilibacillus auburnensis</name>
    <dbReference type="NCBI Taxonomy" id="1494959"/>
    <lineage>
        <taxon>Bacteria</taxon>
        <taxon>Bacillati</taxon>
        <taxon>Bacillota</taxon>
        <taxon>Bacilli</taxon>
        <taxon>Bacillales</taxon>
        <taxon>Bacillaceae</taxon>
        <taxon>Pseudogracilibacillus</taxon>
    </lineage>
</organism>
<evidence type="ECO:0000313" key="3">
    <source>
        <dbReference type="Proteomes" id="UP000247978"/>
    </source>
</evidence>
<protein>
    <submittedName>
        <fullName evidence="2">Uncharacterized protein</fullName>
    </submittedName>
</protein>
<gene>
    <name evidence="2" type="ORF">DFR56_12615</name>
</gene>
<keyword evidence="3" id="KW-1185">Reference proteome</keyword>
<accession>A0A2V3VVF3</accession>
<evidence type="ECO:0000313" key="2">
    <source>
        <dbReference type="EMBL" id="PXW80489.1"/>
    </source>
</evidence>
<name>A0A2V3VVF3_9BACI</name>
<reference evidence="2 3" key="1">
    <citation type="submission" date="2018-05" db="EMBL/GenBank/DDBJ databases">
        <title>Genomic Encyclopedia of Type Strains, Phase IV (KMG-IV): sequencing the most valuable type-strain genomes for metagenomic binning, comparative biology and taxonomic classification.</title>
        <authorList>
            <person name="Goeker M."/>
        </authorList>
    </citation>
    <scope>NUCLEOTIDE SEQUENCE [LARGE SCALE GENOMIC DNA]</scope>
    <source>
        <strain evidence="2 3">DSM 28556</strain>
    </source>
</reference>
<keyword evidence="1" id="KW-1133">Transmembrane helix</keyword>
<comment type="caution">
    <text evidence="2">The sequence shown here is derived from an EMBL/GenBank/DDBJ whole genome shotgun (WGS) entry which is preliminary data.</text>
</comment>
<keyword evidence="1" id="KW-0812">Transmembrane</keyword>
<evidence type="ECO:0000256" key="1">
    <source>
        <dbReference type="SAM" id="Phobius"/>
    </source>
</evidence>
<dbReference type="AlphaFoldDB" id="A0A2V3VVF3"/>
<feature type="transmembrane region" description="Helical" evidence="1">
    <location>
        <begin position="20"/>
        <end position="39"/>
    </location>
</feature>
<keyword evidence="1" id="KW-0472">Membrane</keyword>
<sequence length="42" mass="4758">MSVDIGSDKNVLLTNLSVKRIFYVLVNEFFMSVSGIISYTKK</sequence>
<dbReference type="EMBL" id="QJJQ01000026">
    <property type="protein sequence ID" value="PXW80489.1"/>
    <property type="molecule type" value="Genomic_DNA"/>
</dbReference>
<proteinExistence type="predicted"/>
<dbReference type="Proteomes" id="UP000247978">
    <property type="component" value="Unassembled WGS sequence"/>
</dbReference>